<reference evidence="1" key="1">
    <citation type="submission" date="2020-03" db="EMBL/GenBank/DDBJ databases">
        <title>Castanea mollissima Vanexum genome sequencing.</title>
        <authorList>
            <person name="Staton M."/>
        </authorList>
    </citation>
    <scope>NUCLEOTIDE SEQUENCE</scope>
    <source>
        <tissue evidence="1">Leaf</tissue>
    </source>
</reference>
<sequence length="345" mass="38894">MPHSLIRLETTFKLVFQLEYLKYIDLYGYVDLSNCYSLNAQSSSRLLNQIGEFLGILPNKACKGTRSRILMRMDPQTSSSDILDEIHPHRSPFIIKLPGTEIPKRLKLNHESDGNVISFWVGRKFPNIFFVCFAFGPQKYWGTCYCHVRLSINGCKKEQLFSTTTDQLSDHLWIVSFSNKRLQNRLNKSNPSERNYVEVICEMGYPGPLDTTTGQVPWVAVDWIKNYPRGWGVGVECICQWASNNGGGSRHQCEEETIHQPMPDVPKNATWPGFESDSNSGNGALVQPEFQLQRSCPGPLTEMEEIDPRAFNNGAEDSGLSIAHTYVNEGSDSKLYPPSKKAGTS</sequence>
<comment type="caution">
    <text evidence="1">The sequence shown here is derived from an EMBL/GenBank/DDBJ whole genome shotgun (WGS) entry which is preliminary data.</text>
</comment>
<accession>A0A8J4QK78</accession>
<dbReference type="AlphaFoldDB" id="A0A8J4QK78"/>
<evidence type="ECO:0000313" key="1">
    <source>
        <dbReference type="EMBL" id="KAF3946508.1"/>
    </source>
</evidence>
<dbReference type="EMBL" id="JRKL02009080">
    <property type="protein sequence ID" value="KAF3946508.1"/>
    <property type="molecule type" value="Genomic_DNA"/>
</dbReference>
<dbReference type="Proteomes" id="UP000737018">
    <property type="component" value="Unassembled WGS sequence"/>
</dbReference>
<proteinExistence type="predicted"/>
<dbReference type="OrthoDB" id="1781699at2759"/>
<gene>
    <name evidence="1" type="ORF">CMV_027232</name>
</gene>
<organism evidence="1 2">
    <name type="scientific">Castanea mollissima</name>
    <name type="common">Chinese chestnut</name>
    <dbReference type="NCBI Taxonomy" id="60419"/>
    <lineage>
        <taxon>Eukaryota</taxon>
        <taxon>Viridiplantae</taxon>
        <taxon>Streptophyta</taxon>
        <taxon>Embryophyta</taxon>
        <taxon>Tracheophyta</taxon>
        <taxon>Spermatophyta</taxon>
        <taxon>Magnoliopsida</taxon>
        <taxon>eudicotyledons</taxon>
        <taxon>Gunneridae</taxon>
        <taxon>Pentapetalae</taxon>
        <taxon>rosids</taxon>
        <taxon>fabids</taxon>
        <taxon>Fagales</taxon>
        <taxon>Fagaceae</taxon>
        <taxon>Castanea</taxon>
    </lineage>
</organism>
<evidence type="ECO:0000313" key="2">
    <source>
        <dbReference type="Proteomes" id="UP000737018"/>
    </source>
</evidence>
<protein>
    <submittedName>
        <fullName evidence="1">Uncharacterized protein</fullName>
    </submittedName>
</protein>
<name>A0A8J4QK78_9ROSI</name>
<keyword evidence="2" id="KW-1185">Reference proteome</keyword>